<dbReference type="GO" id="GO:0005739">
    <property type="term" value="C:mitochondrion"/>
    <property type="evidence" value="ECO:0007669"/>
    <property type="project" value="TreeGrafter"/>
</dbReference>
<reference evidence="1" key="2">
    <citation type="submission" date="2021-08" db="EMBL/GenBank/DDBJ databases">
        <authorList>
            <person name="Gostincar C."/>
            <person name="Sun X."/>
            <person name="Song Z."/>
            <person name="Gunde-Cimerman N."/>
        </authorList>
    </citation>
    <scope>NUCLEOTIDE SEQUENCE</scope>
    <source>
        <strain evidence="1">EXF-9911</strain>
    </source>
</reference>
<dbReference type="GO" id="GO:0019171">
    <property type="term" value="F:(3R)-hydroxyacyl-[acyl-carrier-protein] dehydratase activity"/>
    <property type="evidence" value="ECO:0007669"/>
    <property type="project" value="TreeGrafter"/>
</dbReference>
<evidence type="ECO:0000313" key="2">
    <source>
        <dbReference type="Proteomes" id="UP000779574"/>
    </source>
</evidence>
<gene>
    <name evidence="1" type="ORF">KCU76_g8903</name>
</gene>
<dbReference type="InterPro" id="IPR029069">
    <property type="entry name" value="HotDog_dom_sf"/>
</dbReference>
<dbReference type="EMBL" id="JAHFXF010000355">
    <property type="protein sequence ID" value="KAG9689419.1"/>
    <property type="molecule type" value="Genomic_DNA"/>
</dbReference>
<name>A0A9P8EGF7_AURME</name>
<sequence>MSSTQTHVKILELSQEELACKKLSSHTLQAAVEALHLDGLVVLKNAVDVAHLDKLNERMVAEAKVLYKQKTTARNFGASTGNIQQEPPVDRDYIFEDIIANPWATEVVECMIGPNPMLRFFSANTAFKAKGRQPVHIDVDFDMPKVPFGYCININLVDTSPKNGSTEIWLGTHTQTDIDVLDPEEYRVQPDLVEARRRISPPIQPTLPKGSLIIRDFRLWHAGMPNQTDEPRVMVVTVQFPKCAPLTPPAPNKPLPMPIPHHLLYFEPTKPPSDLLPDGTNPDHSPGEPFVRRMWAGGSVLFDSKKPLLMDNSRAVSLEGIRDVAVKGKPGDEKVFVGIERRIAALNKDEEQAMTDANGQLDKILALEENIRQRLWMPTDVEFGPANIIERRNIVFMRERSPEQAKEAVAAAKKPGKMLKPQHKPDFHHTLRPDAQLLFRYSALTFNAHSIHLDPQYCQTVEGHKHLLVHGPLSFTLMLTILQQQLAKEGGREQIKSVEYRNLAPLYAYDPLKICGRKADDQKYEVWAETPEGGIAVKGTVKTEKV</sequence>
<dbReference type="GO" id="GO:0051213">
    <property type="term" value="F:dioxygenase activity"/>
    <property type="evidence" value="ECO:0007669"/>
    <property type="project" value="UniProtKB-KW"/>
</dbReference>
<accession>A0A9P8EGF7</accession>
<reference evidence="1" key="1">
    <citation type="journal article" date="2021" name="J Fungi (Basel)">
        <title>Virulence traits and population genomics of the black yeast Aureobasidium melanogenum.</title>
        <authorList>
            <person name="Cernosa A."/>
            <person name="Sun X."/>
            <person name="Gostincar C."/>
            <person name="Fang C."/>
            <person name="Gunde-Cimerman N."/>
            <person name="Song Z."/>
        </authorList>
    </citation>
    <scope>NUCLEOTIDE SEQUENCE</scope>
    <source>
        <strain evidence="1">EXF-9911</strain>
    </source>
</reference>
<dbReference type="SUPFAM" id="SSF51197">
    <property type="entry name" value="Clavaminate synthase-like"/>
    <property type="match status" value="1"/>
</dbReference>
<dbReference type="SUPFAM" id="SSF54637">
    <property type="entry name" value="Thioesterase/thiol ester dehydrase-isomerase"/>
    <property type="match status" value="1"/>
</dbReference>
<comment type="caution">
    <text evidence="1">The sequence shown here is derived from an EMBL/GenBank/DDBJ whole genome shotgun (WGS) entry which is preliminary data.</text>
</comment>
<dbReference type="AlphaFoldDB" id="A0A9P8EGF7"/>
<dbReference type="PANTHER" id="PTHR28152:SF1">
    <property type="entry name" value="HYDROXYACYL-THIOESTER DEHYDRATASE TYPE 2, MITOCHONDRIAL"/>
    <property type="match status" value="1"/>
</dbReference>
<dbReference type="InterPro" id="IPR008775">
    <property type="entry name" value="Phytyl_CoA_dOase-like"/>
</dbReference>
<organism evidence="1 2">
    <name type="scientific">Aureobasidium melanogenum</name>
    <name type="common">Aureobasidium pullulans var. melanogenum</name>
    <dbReference type="NCBI Taxonomy" id="46634"/>
    <lineage>
        <taxon>Eukaryota</taxon>
        <taxon>Fungi</taxon>
        <taxon>Dikarya</taxon>
        <taxon>Ascomycota</taxon>
        <taxon>Pezizomycotina</taxon>
        <taxon>Dothideomycetes</taxon>
        <taxon>Dothideomycetidae</taxon>
        <taxon>Dothideales</taxon>
        <taxon>Saccotheciaceae</taxon>
        <taxon>Aureobasidium</taxon>
    </lineage>
</organism>
<dbReference type="Gene3D" id="2.60.120.620">
    <property type="entry name" value="q2cbj1_9rhob like domain"/>
    <property type="match status" value="1"/>
</dbReference>
<keyword evidence="1" id="KW-0560">Oxidoreductase</keyword>
<proteinExistence type="predicted"/>
<protein>
    <submittedName>
        <fullName evidence="1">Phytanoyl-CoA dioxygenase family protein</fullName>
    </submittedName>
</protein>
<dbReference type="InterPro" id="IPR052741">
    <property type="entry name" value="Mitochondrial_HTD2"/>
</dbReference>
<dbReference type="PANTHER" id="PTHR28152">
    <property type="entry name" value="HYDROXYACYL-THIOESTER DEHYDRATASE TYPE 2, MITOCHONDRIAL"/>
    <property type="match status" value="1"/>
</dbReference>
<dbReference type="Gene3D" id="3.10.129.10">
    <property type="entry name" value="Hotdog Thioesterase"/>
    <property type="match status" value="1"/>
</dbReference>
<feature type="non-terminal residue" evidence="1">
    <location>
        <position position="546"/>
    </location>
</feature>
<keyword evidence="1" id="KW-0223">Dioxygenase</keyword>
<evidence type="ECO:0000313" key="1">
    <source>
        <dbReference type="EMBL" id="KAG9689419.1"/>
    </source>
</evidence>
<dbReference type="Proteomes" id="UP000779574">
    <property type="component" value="Unassembled WGS sequence"/>
</dbReference>
<dbReference type="Pfam" id="PF05721">
    <property type="entry name" value="PhyH"/>
    <property type="match status" value="1"/>
</dbReference>